<dbReference type="Proteomes" id="UP000697330">
    <property type="component" value="Unassembled WGS sequence"/>
</dbReference>
<dbReference type="InterPro" id="IPR032360">
    <property type="entry name" value="DUF4869"/>
</dbReference>
<organism evidence="1 2">
    <name type="scientific">Thermophilibacter provencensis</name>
    <dbReference type="NCBI Taxonomy" id="1852386"/>
    <lineage>
        <taxon>Bacteria</taxon>
        <taxon>Bacillati</taxon>
        <taxon>Actinomycetota</taxon>
        <taxon>Coriobacteriia</taxon>
        <taxon>Coriobacteriales</taxon>
        <taxon>Atopobiaceae</taxon>
        <taxon>Thermophilibacter</taxon>
    </lineage>
</organism>
<dbReference type="RefSeq" id="WP_274959332.1">
    <property type="nucleotide sequence ID" value="NZ_DYWQ01000109.1"/>
</dbReference>
<sequence>MLSIQFGHMPDAIFDTATFFRNVYLDAWLDDPLAKRMIKSVDKSEVLGERLIRSRALGLIPPTDLSGGVKTLLLIYNMPERVFNASACGDNCAHWILEIARRQDVTINLRHIMNFGRGRFSIKVLNTGEVVRSMAELVPAAIEHLRDGMEMDEELERTDLREDPILRVPPGAMPAIQQDDIAFGGDRL</sequence>
<protein>
    <submittedName>
        <fullName evidence="1">DUF4869 domain-containing protein</fullName>
    </submittedName>
</protein>
<reference evidence="1" key="2">
    <citation type="submission" date="2021-09" db="EMBL/GenBank/DDBJ databases">
        <authorList>
            <person name="Gilroy R."/>
        </authorList>
    </citation>
    <scope>NUCLEOTIDE SEQUENCE</scope>
    <source>
        <strain evidence="1">CHK124-7917</strain>
    </source>
</reference>
<reference evidence="1" key="1">
    <citation type="journal article" date="2021" name="PeerJ">
        <title>Extensive microbial diversity within the chicken gut microbiome revealed by metagenomics and culture.</title>
        <authorList>
            <person name="Gilroy R."/>
            <person name="Ravi A."/>
            <person name="Getino M."/>
            <person name="Pursley I."/>
            <person name="Horton D.L."/>
            <person name="Alikhan N.F."/>
            <person name="Baker D."/>
            <person name="Gharbi K."/>
            <person name="Hall N."/>
            <person name="Watson M."/>
            <person name="Adriaenssens E.M."/>
            <person name="Foster-Nyarko E."/>
            <person name="Jarju S."/>
            <person name="Secka A."/>
            <person name="Antonio M."/>
            <person name="Oren A."/>
            <person name="Chaudhuri R.R."/>
            <person name="La Ragione R."/>
            <person name="Hildebrand F."/>
            <person name="Pallen M.J."/>
        </authorList>
    </citation>
    <scope>NUCLEOTIDE SEQUENCE</scope>
    <source>
        <strain evidence="1">CHK124-7917</strain>
    </source>
</reference>
<dbReference type="Pfam" id="PF16163">
    <property type="entry name" value="DUF4869"/>
    <property type="match status" value="1"/>
</dbReference>
<accession>A0A921KLE2</accession>
<comment type="caution">
    <text evidence="1">The sequence shown here is derived from an EMBL/GenBank/DDBJ whole genome shotgun (WGS) entry which is preliminary data.</text>
</comment>
<evidence type="ECO:0000313" key="1">
    <source>
        <dbReference type="EMBL" id="HJF45592.1"/>
    </source>
</evidence>
<gene>
    <name evidence="1" type="ORF">K8U72_07415</name>
</gene>
<dbReference type="AlphaFoldDB" id="A0A921KLE2"/>
<name>A0A921KLE2_9ACTN</name>
<evidence type="ECO:0000313" key="2">
    <source>
        <dbReference type="Proteomes" id="UP000697330"/>
    </source>
</evidence>
<proteinExistence type="predicted"/>
<dbReference type="EMBL" id="DYWQ01000109">
    <property type="protein sequence ID" value="HJF45592.1"/>
    <property type="molecule type" value="Genomic_DNA"/>
</dbReference>